<keyword evidence="2" id="KW-1185">Reference proteome</keyword>
<proteinExistence type="predicted"/>
<accession>A0A5B6WNR7</accession>
<dbReference type="Pfam" id="PF08284">
    <property type="entry name" value="RVP_2"/>
    <property type="match status" value="1"/>
</dbReference>
<evidence type="ECO:0000313" key="1">
    <source>
        <dbReference type="EMBL" id="KAA3483033.1"/>
    </source>
</evidence>
<protein>
    <submittedName>
        <fullName evidence="1">Vacuolar protein sorting-associated protein 35B-like</fullName>
    </submittedName>
</protein>
<reference evidence="2" key="1">
    <citation type="journal article" date="2019" name="Plant Biotechnol. J.">
        <title>Genome sequencing of the Australian wild diploid species Gossypium australe highlights disease resistance and delayed gland morphogenesis.</title>
        <authorList>
            <person name="Cai Y."/>
            <person name="Cai X."/>
            <person name="Wang Q."/>
            <person name="Wang P."/>
            <person name="Zhang Y."/>
            <person name="Cai C."/>
            <person name="Xu Y."/>
            <person name="Wang K."/>
            <person name="Zhou Z."/>
            <person name="Wang C."/>
            <person name="Geng S."/>
            <person name="Li B."/>
            <person name="Dong Q."/>
            <person name="Hou Y."/>
            <person name="Wang H."/>
            <person name="Ai P."/>
            <person name="Liu Z."/>
            <person name="Yi F."/>
            <person name="Sun M."/>
            <person name="An G."/>
            <person name="Cheng J."/>
            <person name="Zhang Y."/>
            <person name="Shi Q."/>
            <person name="Xie Y."/>
            <person name="Shi X."/>
            <person name="Chang Y."/>
            <person name="Huang F."/>
            <person name="Chen Y."/>
            <person name="Hong S."/>
            <person name="Mi L."/>
            <person name="Sun Q."/>
            <person name="Zhang L."/>
            <person name="Zhou B."/>
            <person name="Peng R."/>
            <person name="Zhang X."/>
            <person name="Liu F."/>
        </authorList>
    </citation>
    <scope>NUCLEOTIDE SEQUENCE [LARGE SCALE GENOMIC DNA]</scope>
    <source>
        <strain evidence="2">cv. PA1801</strain>
    </source>
</reference>
<dbReference type="SUPFAM" id="SSF56672">
    <property type="entry name" value="DNA/RNA polymerases"/>
    <property type="match status" value="1"/>
</dbReference>
<dbReference type="InterPro" id="IPR021109">
    <property type="entry name" value="Peptidase_aspartic_dom_sf"/>
</dbReference>
<dbReference type="AlphaFoldDB" id="A0A5B6WNR7"/>
<dbReference type="Proteomes" id="UP000325315">
    <property type="component" value="Unassembled WGS sequence"/>
</dbReference>
<name>A0A5B6WNR7_9ROSI</name>
<gene>
    <name evidence="1" type="ORF">EPI10_005231</name>
</gene>
<dbReference type="PANTHER" id="PTHR15503">
    <property type="entry name" value="LDOC1 RELATED"/>
    <property type="match status" value="1"/>
</dbReference>
<dbReference type="Gene3D" id="2.40.70.10">
    <property type="entry name" value="Acid Proteases"/>
    <property type="match status" value="1"/>
</dbReference>
<dbReference type="PANTHER" id="PTHR15503:SF45">
    <property type="entry name" value="RNA-DIRECTED DNA POLYMERASE HOMOLOG"/>
    <property type="match status" value="1"/>
</dbReference>
<sequence>MIRGQCFSANLMLLPFDEFDLILGMDWLTVHNVLVNCGSKFFELRCVNKDIIRVESGESDSLPVVISSMAAQKCMRKGFESYLAFVLNTQESEVKIESVPAVCEYPNMFPEELPGLPPVRKVEFGIELVPGMAPILIAPYRMAPLKLKELKAQLQELTDKGFARPSYSPWAQHGRVTQVRDHPILNTACSTGVSKGHTGVRLKTTVSTSPKIGALQFSLSLEIFALENLTGKEVWVLLPHGFFQFHVASSTQCFCHITFTRAMSLLLNYFTSRAIILIGSSTYVMSGRISISVGGITCERSER</sequence>
<comment type="caution">
    <text evidence="1">The sequence shown here is derived from an EMBL/GenBank/DDBJ whole genome shotgun (WGS) entry which is preliminary data.</text>
</comment>
<dbReference type="InterPro" id="IPR043502">
    <property type="entry name" value="DNA/RNA_pol_sf"/>
</dbReference>
<dbReference type="Gene3D" id="3.10.10.10">
    <property type="entry name" value="HIV Type 1 Reverse Transcriptase, subunit A, domain 1"/>
    <property type="match status" value="1"/>
</dbReference>
<dbReference type="OrthoDB" id="2009278at2759"/>
<dbReference type="InterPro" id="IPR032567">
    <property type="entry name" value="RTL1-rel"/>
</dbReference>
<organism evidence="1 2">
    <name type="scientific">Gossypium australe</name>
    <dbReference type="NCBI Taxonomy" id="47621"/>
    <lineage>
        <taxon>Eukaryota</taxon>
        <taxon>Viridiplantae</taxon>
        <taxon>Streptophyta</taxon>
        <taxon>Embryophyta</taxon>
        <taxon>Tracheophyta</taxon>
        <taxon>Spermatophyta</taxon>
        <taxon>Magnoliopsida</taxon>
        <taxon>eudicotyledons</taxon>
        <taxon>Gunneridae</taxon>
        <taxon>Pentapetalae</taxon>
        <taxon>rosids</taxon>
        <taxon>malvids</taxon>
        <taxon>Malvales</taxon>
        <taxon>Malvaceae</taxon>
        <taxon>Malvoideae</taxon>
        <taxon>Gossypium</taxon>
    </lineage>
</organism>
<dbReference type="EMBL" id="SMMG02000002">
    <property type="protein sequence ID" value="KAA3483033.1"/>
    <property type="molecule type" value="Genomic_DNA"/>
</dbReference>
<evidence type="ECO:0000313" key="2">
    <source>
        <dbReference type="Proteomes" id="UP000325315"/>
    </source>
</evidence>